<sequence length="517" mass="57257">MACAAARTQLHLRLPWPRLDVQELRRYQGCPDVLRSLSLVQLTNALLTARSSLLGNASNSTVRARRLGAKRRLQEGLVQLRNLLEAPLARRLAPAAPSDAAAFFRAAGLAEAARRLAPPLFRRKLPRRAEGWWQTLKQHLGDDTPLALDDRESAPCTALRAAQLLAAAEALRAESTLSLDWSCADGRRVRELLTAAQRHLLCLLSGDVSWPLLLWEEVLVFHLLDRLDCRVWAPVEVGGPPFWMRLLPSRNVEANYVRGAGGFHCDQAFRSFVEAEKSPLLVEVGASLGGCTLHVLTRHPGARAVAIEPYRPAAMALKRTAENGLADRLQVVEAFVSDQPGACRMSSQQAGQDWVVHQNWQLTPGPAESGCQVVTLDEIFSGLGPLGEQDVLLRLHVDGRELQVLRSLTAVSRVARAAVALWPARDDSPAGQEAYAPEKVAQWLWGHGFRLRLVYSHEGLLAELKDEEAVWALQSRRVPTVDTMTLLAERPQRDRTEMKRGNREDRRKKAVLLEPGA</sequence>
<dbReference type="Gene3D" id="3.40.50.150">
    <property type="entry name" value="Vaccinia Virus protein VP39"/>
    <property type="match status" value="1"/>
</dbReference>
<feature type="compositionally biased region" description="Basic and acidic residues" evidence="1">
    <location>
        <begin position="492"/>
        <end position="507"/>
    </location>
</feature>
<dbReference type="EMBL" id="CAUJNA010003438">
    <property type="protein sequence ID" value="CAJ1402066.1"/>
    <property type="molecule type" value="Genomic_DNA"/>
</dbReference>
<keyword evidence="3" id="KW-1185">Reference proteome</keyword>
<dbReference type="SUPFAM" id="SSF53335">
    <property type="entry name" value="S-adenosyl-L-methionine-dependent methyltransferases"/>
    <property type="match status" value="1"/>
</dbReference>
<organism evidence="2 3">
    <name type="scientific">Effrenium voratum</name>
    <dbReference type="NCBI Taxonomy" id="2562239"/>
    <lineage>
        <taxon>Eukaryota</taxon>
        <taxon>Sar</taxon>
        <taxon>Alveolata</taxon>
        <taxon>Dinophyceae</taxon>
        <taxon>Suessiales</taxon>
        <taxon>Symbiodiniaceae</taxon>
        <taxon>Effrenium</taxon>
    </lineage>
</organism>
<evidence type="ECO:0000256" key="1">
    <source>
        <dbReference type="SAM" id="MobiDB-lite"/>
    </source>
</evidence>
<dbReference type="NCBIfam" id="TIGR01444">
    <property type="entry name" value="fkbM_fam"/>
    <property type="match status" value="1"/>
</dbReference>
<protein>
    <recommendedName>
        <fullName evidence="4">Methyltransferase FkbM domain-containing protein</fullName>
    </recommendedName>
</protein>
<dbReference type="Proteomes" id="UP001178507">
    <property type="component" value="Unassembled WGS sequence"/>
</dbReference>
<dbReference type="InterPro" id="IPR006342">
    <property type="entry name" value="FkbM_mtfrase"/>
</dbReference>
<proteinExistence type="predicted"/>
<comment type="caution">
    <text evidence="2">The sequence shown here is derived from an EMBL/GenBank/DDBJ whole genome shotgun (WGS) entry which is preliminary data.</text>
</comment>
<name>A0AA36NG85_9DINO</name>
<accession>A0AA36NG85</accession>
<dbReference type="InterPro" id="IPR029063">
    <property type="entry name" value="SAM-dependent_MTases_sf"/>
</dbReference>
<evidence type="ECO:0008006" key="4">
    <source>
        <dbReference type="Google" id="ProtNLM"/>
    </source>
</evidence>
<evidence type="ECO:0000313" key="3">
    <source>
        <dbReference type="Proteomes" id="UP001178507"/>
    </source>
</evidence>
<gene>
    <name evidence="2" type="ORF">EVOR1521_LOCUS25038</name>
</gene>
<dbReference type="AlphaFoldDB" id="A0AA36NG85"/>
<feature type="region of interest" description="Disordered" evidence="1">
    <location>
        <begin position="492"/>
        <end position="517"/>
    </location>
</feature>
<evidence type="ECO:0000313" key="2">
    <source>
        <dbReference type="EMBL" id="CAJ1402066.1"/>
    </source>
</evidence>
<reference evidence="2" key="1">
    <citation type="submission" date="2023-08" db="EMBL/GenBank/DDBJ databases">
        <authorList>
            <person name="Chen Y."/>
            <person name="Shah S."/>
            <person name="Dougan E. K."/>
            <person name="Thang M."/>
            <person name="Chan C."/>
        </authorList>
    </citation>
    <scope>NUCLEOTIDE SEQUENCE</scope>
</reference>